<dbReference type="GO" id="GO:0005524">
    <property type="term" value="F:ATP binding"/>
    <property type="evidence" value="ECO:0007669"/>
    <property type="project" value="UniProtKB-UniRule"/>
</dbReference>
<dbReference type="InterPro" id="IPR020590">
    <property type="entry name" value="Guanylate_kinase_CS"/>
</dbReference>
<dbReference type="NCBIfam" id="TIGR03263">
    <property type="entry name" value="guanyl_kin"/>
    <property type="match status" value="1"/>
</dbReference>
<keyword evidence="5 9" id="KW-0547">Nucleotide-binding</keyword>
<dbReference type="EMBL" id="CP002085">
    <property type="protein sequence ID" value="ADK85441.1"/>
    <property type="molecule type" value="Genomic_DNA"/>
</dbReference>
<keyword evidence="13" id="KW-1185">Reference proteome</keyword>
<evidence type="ECO:0000313" key="13">
    <source>
        <dbReference type="Proteomes" id="UP000009047"/>
    </source>
</evidence>
<keyword evidence="9" id="KW-0963">Cytoplasm</keyword>
<comment type="function">
    <text evidence="9">Essential for recycling GMP and indirectly, cGMP.</text>
</comment>
<dbReference type="STRING" id="644282.Deba_2076"/>
<name>E1QIC4_DESB2</name>
<keyword evidence="7 9" id="KW-0067">ATP-binding</keyword>
<gene>
    <name evidence="9" type="primary">gmk</name>
    <name evidence="12" type="ordered locus">Deba_2076</name>
</gene>
<evidence type="ECO:0000256" key="4">
    <source>
        <dbReference type="ARBA" id="ARBA00022679"/>
    </source>
</evidence>
<evidence type="ECO:0000256" key="9">
    <source>
        <dbReference type="HAMAP-Rule" id="MF_00328"/>
    </source>
</evidence>
<dbReference type="GO" id="GO:0005829">
    <property type="term" value="C:cytosol"/>
    <property type="evidence" value="ECO:0007669"/>
    <property type="project" value="TreeGrafter"/>
</dbReference>
<dbReference type="InterPro" id="IPR008145">
    <property type="entry name" value="GK/Ca_channel_bsu"/>
</dbReference>
<evidence type="ECO:0000256" key="6">
    <source>
        <dbReference type="ARBA" id="ARBA00022777"/>
    </source>
</evidence>
<evidence type="ECO:0000256" key="2">
    <source>
        <dbReference type="ARBA" id="ARBA00012961"/>
    </source>
</evidence>
<comment type="similarity">
    <text evidence="1 9">Belongs to the guanylate kinase family.</text>
</comment>
<dbReference type="InterPro" id="IPR008144">
    <property type="entry name" value="Guanylate_kin-like_dom"/>
</dbReference>
<protein>
    <recommendedName>
        <fullName evidence="3 9">Guanylate kinase</fullName>
        <ecNumber evidence="2 9">2.7.4.8</ecNumber>
    </recommendedName>
    <alternativeName>
        <fullName evidence="8 9">GMP kinase</fullName>
    </alternativeName>
</protein>
<evidence type="ECO:0000256" key="5">
    <source>
        <dbReference type="ARBA" id="ARBA00022741"/>
    </source>
</evidence>
<evidence type="ECO:0000259" key="10">
    <source>
        <dbReference type="PROSITE" id="PS50052"/>
    </source>
</evidence>
<dbReference type="Pfam" id="PF00625">
    <property type="entry name" value="Guanylate_kin"/>
    <property type="match status" value="1"/>
</dbReference>
<dbReference type="OrthoDB" id="9808150at2"/>
<dbReference type="PROSITE" id="PS50052">
    <property type="entry name" value="GUANYLATE_KINASE_2"/>
    <property type="match status" value="1"/>
</dbReference>
<dbReference type="InterPro" id="IPR001357">
    <property type="entry name" value="BRCT_dom"/>
</dbReference>
<dbReference type="EC" id="2.7.4.8" evidence="2 9"/>
<evidence type="ECO:0000313" key="12">
    <source>
        <dbReference type="EMBL" id="ADK85441.1"/>
    </source>
</evidence>
<dbReference type="CDD" id="cd00071">
    <property type="entry name" value="GMPK"/>
    <property type="match status" value="1"/>
</dbReference>
<keyword evidence="4 9" id="KW-0808">Transferase</keyword>
<dbReference type="PANTHER" id="PTHR23117:SF13">
    <property type="entry name" value="GUANYLATE KINASE"/>
    <property type="match status" value="1"/>
</dbReference>
<dbReference type="Gene3D" id="3.40.50.300">
    <property type="entry name" value="P-loop containing nucleotide triphosphate hydrolases"/>
    <property type="match status" value="1"/>
</dbReference>
<evidence type="ECO:0000256" key="7">
    <source>
        <dbReference type="ARBA" id="ARBA00022840"/>
    </source>
</evidence>
<dbReference type="eggNOG" id="COG0194">
    <property type="taxonomic scope" value="Bacteria"/>
</dbReference>
<reference evidence="12 13" key="1">
    <citation type="journal article" date="2010" name="Stand. Genomic Sci.">
        <title>Complete genome sequence of Desulfarculus baarsii type strain (2st14).</title>
        <authorList>
            <person name="Sun H."/>
            <person name="Spring S."/>
            <person name="Lapidus A."/>
            <person name="Davenport K."/>
            <person name="Del Rio T.G."/>
            <person name="Tice H."/>
            <person name="Nolan M."/>
            <person name="Copeland A."/>
            <person name="Cheng J.F."/>
            <person name="Lucas S."/>
            <person name="Tapia R."/>
            <person name="Goodwin L."/>
            <person name="Pitluck S."/>
            <person name="Ivanova N."/>
            <person name="Pagani I."/>
            <person name="Mavromatis K."/>
            <person name="Ovchinnikova G."/>
            <person name="Pati A."/>
            <person name="Chen A."/>
            <person name="Palaniappan K."/>
            <person name="Hauser L."/>
            <person name="Chang Y.J."/>
            <person name="Jeffries C.D."/>
            <person name="Detter J.C."/>
            <person name="Han C."/>
            <person name="Rohde M."/>
            <person name="Brambilla E."/>
            <person name="Goker M."/>
            <person name="Woyke T."/>
            <person name="Bristow J."/>
            <person name="Eisen J.A."/>
            <person name="Markowitz V."/>
            <person name="Hugenholtz P."/>
            <person name="Kyrpides N.C."/>
            <person name="Klenk H.P."/>
            <person name="Land M."/>
        </authorList>
    </citation>
    <scope>NUCLEOTIDE SEQUENCE [LARGE SCALE GENOMIC DNA]</scope>
    <source>
        <strain evidence="13">ATCC 33931 / DSM 2075 / LMG 7858 / VKM B-1802 / 2st14</strain>
    </source>
</reference>
<dbReference type="HOGENOM" id="CLU_001715_1_2_7"/>
<comment type="catalytic activity">
    <reaction evidence="9">
        <text>GMP + ATP = GDP + ADP</text>
        <dbReference type="Rhea" id="RHEA:20780"/>
        <dbReference type="ChEBI" id="CHEBI:30616"/>
        <dbReference type="ChEBI" id="CHEBI:58115"/>
        <dbReference type="ChEBI" id="CHEBI:58189"/>
        <dbReference type="ChEBI" id="CHEBI:456216"/>
        <dbReference type="EC" id="2.7.4.8"/>
    </reaction>
</comment>
<comment type="caution">
    <text evidence="9">Lacks conserved residue(s) required for the propagation of feature annotation.</text>
</comment>
<dbReference type="AlphaFoldDB" id="E1QIC4"/>
<evidence type="ECO:0000256" key="1">
    <source>
        <dbReference type="ARBA" id="ARBA00005790"/>
    </source>
</evidence>
<sequence>MSATGQIFVLSGPPGAGKSTVGAMVRQNLPDLAYSVSFTTRAPRPGERDGVDYHFVDRQAFIQRLERGDILEHVEIFGNMYGTSAQVIDQTIGQGVDLFLDTDVNGGKALRGHYPQGVFIFIVPPSRAELERRLRQRGTETEDNIRLRLARVGYELAAAQDYTHLVINDDLNKAAAQVEAIITTDRLRTERQLTRIKREWGL</sequence>
<feature type="domain" description="BRCT" evidence="11">
    <location>
        <begin position="116"/>
        <end position="202"/>
    </location>
</feature>
<dbReference type="FunFam" id="3.30.63.10:FF:000002">
    <property type="entry name" value="Guanylate kinase 1"/>
    <property type="match status" value="1"/>
</dbReference>
<dbReference type="KEGG" id="dbr:Deba_2076"/>
<comment type="subcellular location">
    <subcellularLocation>
        <location evidence="9">Cytoplasm</location>
    </subcellularLocation>
</comment>
<dbReference type="HAMAP" id="MF_00328">
    <property type="entry name" value="Guanylate_kinase"/>
    <property type="match status" value="1"/>
</dbReference>
<evidence type="ECO:0000259" key="11">
    <source>
        <dbReference type="PROSITE" id="PS50172"/>
    </source>
</evidence>
<dbReference type="PANTHER" id="PTHR23117">
    <property type="entry name" value="GUANYLATE KINASE-RELATED"/>
    <property type="match status" value="1"/>
</dbReference>
<organism evidence="12 13">
    <name type="scientific">Desulfarculus baarsii (strain ATCC 33931 / DSM 2075 / LMG 7858 / VKM B-1802 / 2st14)</name>
    <dbReference type="NCBI Taxonomy" id="644282"/>
    <lineage>
        <taxon>Bacteria</taxon>
        <taxon>Pseudomonadati</taxon>
        <taxon>Thermodesulfobacteriota</taxon>
        <taxon>Desulfarculia</taxon>
        <taxon>Desulfarculales</taxon>
        <taxon>Desulfarculaceae</taxon>
        <taxon>Desulfarculus</taxon>
    </lineage>
</organism>
<evidence type="ECO:0000256" key="8">
    <source>
        <dbReference type="ARBA" id="ARBA00030128"/>
    </source>
</evidence>
<accession>E1QIC4</accession>
<evidence type="ECO:0000256" key="3">
    <source>
        <dbReference type="ARBA" id="ARBA00016296"/>
    </source>
</evidence>
<dbReference type="PROSITE" id="PS50172">
    <property type="entry name" value="BRCT"/>
    <property type="match status" value="1"/>
</dbReference>
<dbReference type="SUPFAM" id="SSF52540">
    <property type="entry name" value="P-loop containing nucleoside triphosphate hydrolases"/>
    <property type="match status" value="1"/>
</dbReference>
<dbReference type="InterPro" id="IPR017665">
    <property type="entry name" value="Guanylate_kinase"/>
</dbReference>
<proteinExistence type="inferred from homology"/>
<dbReference type="GO" id="GO:0004385">
    <property type="term" value="F:GMP kinase activity"/>
    <property type="evidence" value="ECO:0007669"/>
    <property type="project" value="UniProtKB-UniRule"/>
</dbReference>
<dbReference type="SMART" id="SM00072">
    <property type="entry name" value="GuKc"/>
    <property type="match status" value="1"/>
</dbReference>
<dbReference type="Proteomes" id="UP000009047">
    <property type="component" value="Chromosome"/>
</dbReference>
<dbReference type="RefSeq" id="WP_013258882.1">
    <property type="nucleotide sequence ID" value="NC_014365.1"/>
</dbReference>
<keyword evidence="6 9" id="KW-0418">Kinase</keyword>
<dbReference type="PROSITE" id="PS00856">
    <property type="entry name" value="GUANYLATE_KINASE_1"/>
    <property type="match status" value="1"/>
</dbReference>
<feature type="domain" description="Guanylate kinase-like" evidence="10">
    <location>
        <begin position="5"/>
        <end position="183"/>
    </location>
</feature>
<dbReference type="InterPro" id="IPR027417">
    <property type="entry name" value="P-loop_NTPase"/>
</dbReference>
<dbReference type="Gene3D" id="3.30.63.10">
    <property type="entry name" value="Guanylate Kinase phosphate binding domain"/>
    <property type="match status" value="1"/>
</dbReference>